<dbReference type="AlphaFoldDB" id="A0A240E3L7"/>
<dbReference type="GO" id="GO:0005506">
    <property type="term" value="F:iron ion binding"/>
    <property type="evidence" value="ECO:0007669"/>
    <property type="project" value="InterPro"/>
</dbReference>
<keyword evidence="4" id="KW-0479">Metal-binding</keyword>
<evidence type="ECO:0000256" key="9">
    <source>
        <dbReference type="ARBA" id="ARBA00023014"/>
    </source>
</evidence>
<dbReference type="SUPFAM" id="SSF50022">
    <property type="entry name" value="ISP domain"/>
    <property type="match status" value="1"/>
</dbReference>
<keyword evidence="10" id="KW-0520">NAD</keyword>
<gene>
    <name evidence="13" type="ORF">SAMN05421731_101170</name>
</gene>
<dbReference type="EMBL" id="OANT01000001">
    <property type="protein sequence ID" value="SNX43136.1"/>
    <property type="molecule type" value="Genomic_DNA"/>
</dbReference>
<dbReference type="OrthoDB" id="9769355at2"/>
<evidence type="ECO:0000256" key="8">
    <source>
        <dbReference type="ARBA" id="ARBA00023004"/>
    </source>
</evidence>
<evidence type="ECO:0000256" key="5">
    <source>
        <dbReference type="ARBA" id="ARBA00022797"/>
    </source>
</evidence>
<evidence type="ECO:0000256" key="7">
    <source>
        <dbReference type="ARBA" id="ARBA00023002"/>
    </source>
</evidence>
<keyword evidence="5" id="KW-0058">Aromatic hydrocarbons catabolism</keyword>
<evidence type="ECO:0000259" key="12">
    <source>
        <dbReference type="PROSITE" id="PS51296"/>
    </source>
</evidence>
<sequence length="456" mass="51838">MNNNRINALNIDHLVDAKHGRITPSIYTDPEIYELELERIFGRCWLFLCHESHIPKAGDFFNTYMGEDPIIVIRQKDGSIKALLNQCRHRSMRVSYADCGNTRAFTCPYHGWSYGIDGALKDIPLEEIIYPHGACKDKWGLVEVARVEIYKGLIFGCWDENTPDLLNYMGDIAWYLDGVLDRREGGSEIVGGVHKWEIDCNWKFAAEQFASDQYHVLVSHASAVQVLGGKQDDASTNQLGDAQTARPVWETAKDNLQYGQQGHGSGFFFTEKPDANFWVDGEVANYFRETYEEAKNRLGEVRALRLAGHNTMFPTLSWLNGTATIRIWHPRGPNKTEVWAFCITDKAAPAHIKEAFERSASRAFGPAGFAEADDGENWIEIQKVLRGYKARQNKLIVEMGIGREKRREDGIPGITNHIFSETAARAMYRRWADLLIHEDWNDVENATAQYEKELVG</sequence>
<dbReference type="PROSITE" id="PS51296">
    <property type="entry name" value="RIESKE"/>
    <property type="match status" value="1"/>
</dbReference>
<dbReference type="Proteomes" id="UP000219042">
    <property type="component" value="Unassembled WGS sequence"/>
</dbReference>
<dbReference type="PANTHER" id="PTHR43756">
    <property type="entry name" value="CHOLINE MONOOXYGENASE, CHLOROPLASTIC"/>
    <property type="match status" value="1"/>
</dbReference>
<keyword evidence="3" id="KW-0001">2Fe-2S</keyword>
<keyword evidence="14" id="KW-1185">Reference proteome</keyword>
<dbReference type="PANTHER" id="PTHR43756:SF1">
    <property type="entry name" value="3-PHENYLPROPIONATE_CINNAMIC ACID DIOXYGENASE SUBUNIT ALPHA"/>
    <property type="match status" value="1"/>
</dbReference>
<evidence type="ECO:0000256" key="10">
    <source>
        <dbReference type="ARBA" id="ARBA00023027"/>
    </source>
</evidence>
<keyword evidence="6 13" id="KW-0223">Dioxygenase</keyword>
<accession>A0A240E3L7</accession>
<evidence type="ECO:0000313" key="13">
    <source>
        <dbReference type="EMBL" id="SNX43136.1"/>
    </source>
</evidence>
<dbReference type="FunFam" id="2.102.10.10:FF:000004">
    <property type="entry name" value="3-phenylpropionate/cinnamic acid dioxygenase subunit alpha"/>
    <property type="match status" value="1"/>
</dbReference>
<dbReference type="InterPro" id="IPR017941">
    <property type="entry name" value="Rieske_2Fe-2S"/>
</dbReference>
<dbReference type="InterPro" id="IPR054883">
    <property type="entry name" value="3PPDioc_HcaE"/>
</dbReference>
<evidence type="ECO:0000256" key="2">
    <source>
        <dbReference type="ARBA" id="ARBA00008751"/>
    </source>
</evidence>
<evidence type="ECO:0000256" key="3">
    <source>
        <dbReference type="ARBA" id="ARBA00022714"/>
    </source>
</evidence>
<dbReference type="GO" id="GO:0051213">
    <property type="term" value="F:dioxygenase activity"/>
    <property type="evidence" value="ECO:0007669"/>
    <property type="project" value="UniProtKB-KW"/>
</dbReference>
<evidence type="ECO:0000256" key="11">
    <source>
        <dbReference type="ARBA" id="ARBA00034078"/>
    </source>
</evidence>
<dbReference type="InterPro" id="IPR043266">
    <property type="entry name" value="RHO_NdoB-like_C"/>
</dbReference>
<keyword evidence="8" id="KW-0408">Iron</keyword>
<evidence type="ECO:0000313" key="14">
    <source>
        <dbReference type="Proteomes" id="UP000219042"/>
    </source>
</evidence>
<dbReference type="SUPFAM" id="SSF55961">
    <property type="entry name" value="Bet v1-like"/>
    <property type="match status" value="1"/>
</dbReference>
<dbReference type="Pfam" id="PF00355">
    <property type="entry name" value="Rieske"/>
    <property type="match status" value="1"/>
</dbReference>
<keyword evidence="9" id="KW-0411">Iron-sulfur</keyword>
<dbReference type="CDD" id="cd08881">
    <property type="entry name" value="RHO_alpha_C_NDO-like"/>
    <property type="match status" value="1"/>
</dbReference>
<dbReference type="Pfam" id="PF00848">
    <property type="entry name" value="Ring_hydroxyl_A"/>
    <property type="match status" value="1"/>
</dbReference>
<comment type="cofactor">
    <cofactor evidence="11">
        <name>[2Fe-2S] cluster</name>
        <dbReference type="ChEBI" id="CHEBI:190135"/>
    </cofactor>
</comment>
<dbReference type="InterPro" id="IPR015879">
    <property type="entry name" value="Ring_hydroxy_dOase_asu_C_dom"/>
</dbReference>
<dbReference type="PRINTS" id="PR00090">
    <property type="entry name" value="RNGDIOXGNASE"/>
</dbReference>
<evidence type="ECO:0000256" key="6">
    <source>
        <dbReference type="ARBA" id="ARBA00022964"/>
    </source>
</evidence>
<protein>
    <submittedName>
        <fullName evidence="13">Phenylpropionate dioxygenase alpha subunit</fullName>
    </submittedName>
</protein>
<dbReference type="NCBIfam" id="NF042946">
    <property type="entry name" value="3PPDioc_HcaE"/>
    <property type="match status" value="1"/>
</dbReference>
<dbReference type="RefSeq" id="WP_097077471.1">
    <property type="nucleotide sequence ID" value="NZ_BAABHT010000020.1"/>
</dbReference>
<comment type="similarity">
    <text evidence="2">Belongs to the bacterial ring-hydroxylating dioxygenase alpha subunit family.</text>
</comment>
<organism evidence="13 14">
    <name type="scientific">Acinetobacter puyangensis</name>
    <dbReference type="NCBI Taxonomy" id="1096779"/>
    <lineage>
        <taxon>Bacteria</taxon>
        <taxon>Pseudomonadati</taxon>
        <taxon>Pseudomonadota</taxon>
        <taxon>Gammaproteobacteria</taxon>
        <taxon>Moraxellales</taxon>
        <taxon>Moraxellaceae</taxon>
        <taxon>Acinetobacter</taxon>
    </lineage>
</organism>
<dbReference type="InterPro" id="IPR001663">
    <property type="entry name" value="Rng_hydr_dOase-A"/>
</dbReference>
<proteinExistence type="inferred from homology"/>
<name>A0A240E3L7_9GAMM</name>
<keyword evidence="7" id="KW-0560">Oxidoreductase</keyword>
<reference evidence="14" key="1">
    <citation type="submission" date="2016-09" db="EMBL/GenBank/DDBJ databases">
        <authorList>
            <person name="Varghese N."/>
            <person name="Submissions S."/>
        </authorList>
    </citation>
    <scope>NUCLEOTIDE SEQUENCE [LARGE SCALE GENOMIC DNA]</scope>
    <source>
        <strain evidence="14">ANC 4466</strain>
    </source>
</reference>
<dbReference type="Gene3D" id="3.90.380.10">
    <property type="entry name" value="Naphthalene 1,2-dioxygenase Alpha Subunit, Chain A, domain 1"/>
    <property type="match status" value="1"/>
</dbReference>
<dbReference type="Gene3D" id="2.102.10.10">
    <property type="entry name" value="Rieske [2Fe-2S] iron-sulphur domain"/>
    <property type="match status" value="1"/>
</dbReference>
<dbReference type="InterPro" id="IPR036922">
    <property type="entry name" value="Rieske_2Fe-2S_sf"/>
</dbReference>
<comment type="pathway">
    <text evidence="1">Aromatic compound metabolism.</text>
</comment>
<evidence type="ECO:0000256" key="4">
    <source>
        <dbReference type="ARBA" id="ARBA00022723"/>
    </source>
</evidence>
<feature type="domain" description="Rieske" evidence="12">
    <location>
        <begin position="46"/>
        <end position="144"/>
    </location>
</feature>
<evidence type="ECO:0000256" key="1">
    <source>
        <dbReference type="ARBA" id="ARBA00005211"/>
    </source>
</evidence>
<dbReference type="GO" id="GO:0051537">
    <property type="term" value="F:2 iron, 2 sulfur cluster binding"/>
    <property type="evidence" value="ECO:0007669"/>
    <property type="project" value="UniProtKB-KW"/>
</dbReference>